<organism evidence="2 3">
    <name type="scientific">Pseudomonas syringae pv. persicae</name>
    <dbReference type="NCBI Taxonomy" id="237306"/>
    <lineage>
        <taxon>Bacteria</taxon>
        <taxon>Pseudomonadati</taxon>
        <taxon>Pseudomonadota</taxon>
        <taxon>Gammaproteobacteria</taxon>
        <taxon>Pseudomonadales</taxon>
        <taxon>Pseudomonadaceae</taxon>
        <taxon>Pseudomonas</taxon>
    </lineage>
</organism>
<dbReference type="InterPro" id="IPR022385">
    <property type="entry name" value="Rhs_assc_core"/>
</dbReference>
<evidence type="ECO:0000313" key="3">
    <source>
        <dbReference type="Proteomes" id="UP000237580"/>
    </source>
</evidence>
<dbReference type="AlphaFoldDB" id="A0AB38E863"/>
<feature type="transmembrane region" description="Helical" evidence="1">
    <location>
        <begin position="204"/>
        <end position="225"/>
    </location>
</feature>
<dbReference type="NCBIfam" id="TIGR03696">
    <property type="entry name" value="Rhs_assc_core"/>
    <property type="match status" value="1"/>
</dbReference>
<dbReference type="Proteomes" id="UP000237580">
    <property type="component" value="Unassembled WGS sequence"/>
</dbReference>
<reference evidence="2 3" key="1">
    <citation type="submission" date="2017-11" db="EMBL/GenBank/DDBJ databases">
        <authorList>
            <person name="Blom J."/>
        </authorList>
    </citation>
    <scope>NUCLEOTIDE SEQUENCE [LARGE SCALE GENOMIC DNA]</scope>
    <source>
        <strain evidence="2">NCPPB 2254</strain>
    </source>
</reference>
<dbReference type="EMBL" id="ODAM01000010">
    <property type="protein sequence ID" value="SOQ05543.1"/>
    <property type="molecule type" value="Genomic_DNA"/>
</dbReference>
<accession>A0AB38E863</accession>
<evidence type="ECO:0000256" key="1">
    <source>
        <dbReference type="SAM" id="Phobius"/>
    </source>
</evidence>
<dbReference type="SUPFAM" id="SSF56399">
    <property type="entry name" value="ADP-ribosylation"/>
    <property type="match status" value="1"/>
</dbReference>
<sequence length="267" mass="28367">MPLQPFIVRSSEACLALPIATWLLAMPQQISLCQYRYDALDRIATRTPLAKAIADVSRQSGSLPVFNGELLDSITGHYLLGNGDRAYNPVLMRFNSPDSLSPFGKGGLNAYAYCGGDPVNRTDPDGREFTDVLLTSIYIGAGVLTEGIALLLARSSVKAVFKRIANTEEKISAGVAVGAVAAGVTWASSFVVRQIDPDSEAVRPLAAIAVAFSVSTLGARSVGFARKELVARAARRNLAKPLDPKDLATPPARQAVDVRGPIEITSL</sequence>
<evidence type="ECO:0000313" key="2">
    <source>
        <dbReference type="EMBL" id="SOQ05543.1"/>
    </source>
</evidence>
<feature type="transmembrane region" description="Helical" evidence="1">
    <location>
        <begin position="132"/>
        <end position="153"/>
    </location>
</feature>
<keyword evidence="1" id="KW-1133">Transmembrane helix</keyword>
<protein>
    <submittedName>
        <fullName evidence="2">YD repeat protein</fullName>
    </submittedName>
</protein>
<proteinExistence type="predicted"/>
<feature type="transmembrane region" description="Helical" evidence="1">
    <location>
        <begin position="173"/>
        <end position="192"/>
    </location>
</feature>
<keyword evidence="1" id="KW-0472">Membrane</keyword>
<name>A0AB38E863_9PSED</name>
<keyword evidence="1" id="KW-0812">Transmembrane</keyword>
<comment type="caution">
    <text evidence="2">The sequence shown here is derived from an EMBL/GenBank/DDBJ whole genome shotgun (WGS) entry which is preliminary data.</text>
</comment>
<gene>
    <name evidence="2" type="ORF">NCPPB2254_00415</name>
</gene>
<dbReference type="Gene3D" id="2.180.10.10">
    <property type="entry name" value="RHS repeat-associated core"/>
    <property type="match status" value="1"/>
</dbReference>